<dbReference type="GO" id="GO:0005737">
    <property type="term" value="C:cytoplasm"/>
    <property type="evidence" value="ECO:0007669"/>
    <property type="project" value="TreeGrafter"/>
</dbReference>
<sequence length="63" mass="6838">MLGRLIHYGADAMLFSTFLAGIKRQTGLAPDVDRISEPTTKGFVEKYLGLGEFIFDSGTDATP</sequence>
<evidence type="ECO:0000313" key="2">
    <source>
        <dbReference type="Proteomes" id="UP000323386"/>
    </source>
</evidence>
<evidence type="ECO:0000313" key="1">
    <source>
        <dbReference type="EMBL" id="SPO36920.1"/>
    </source>
</evidence>
<dbReference type="AlphaFoldDB" id="A0A5C3EYH4"/>
<dbReference type="Proteomes" id="UP000323386">
    <property type="component" value="Unassembled WGS sequence"/>
</dbReference>
<accession>A0A5C3EYH4</accession>
<evidence type="ECO:0008006" key="3">
    <source>
        <dbReference type="Google" id="ProtNLM"/>
    </source>
</evidence>
<reference evidence="1 2" key="1">
    <citation type="submission" date="2018-03" db="EMBL/GenBank/DDBJ databases">
        <authorList>
            <person name="Guldener U."/>
        </authorList>
    </citation>
    <scope>NUCLEOTIDE SEQUENCE [LARGE SCALE GENOMIC DNA]</scope>
    <source>
        <strain evidence="1 2">DAOM196992</strain>
    </source>
</reference>
<dbReference type="EMBL" id="OOIP01000005">
    <property type="protein sequence ID" value="SPO36920.1"/>
    <property type="molecule type" value="Genomic_DNA"/>
</dbReference>
<protein>
    <recommendedName>
        <fullName evidence="3">DUF1748-domain-containing protein</fullName>
    </recommendedName>
</protein>
<organism evidence="1 2">
    <name type="scientific">Pseudozyma flocculosa</name>
    <dbReference type="NCBI Taxonomy" id="84751"/>
    <lineage>
        <taxon>Eukaryota</taxon>
        <taxon>Fungi</taxon>
        <taxon>Dikarya</taxon>
        <taxon>Basidiomycota</taxon>
        <taxon>Ustilaginomycotina</taxon>
        <taxon>Ustilaginomycetes</taxon>
        <taxon>Ustilaginales</taxon>
        <taxon>Ustilaginaceae</taxon>
        <taxon>Pseudozyma</taxon>
    </lineage>
</organism>
<dbReference type="InterPro" id="IPR013726">
    <property type="entry name" value="Mitofissin"/>
</dbReference>
<proteinExistence type="predicted"/>
<dbReference type="PANTHER" id="PTHR28075:SF3">
    <property type="entry name" value="DUF1748-DOMAIN-CONTAINING PROTEIN"/>
    <property type="match status" value="1"/>
</dbReference>
<keyword evidence="2" id="KW-1185">Reference proteome</keyword>
<dbReference type="Pfam" id="PF08520">
    <property type="entry name" value="Mitofissin"/>
    <property type="match status" value="1"/>
</dbReference>
<dbReference type="OrthoDB" id="16824at2759"/>
<name>A0A5C3EYH4_9BASI</name>
<dbReference type="PANTHER" id="PTHR28075">
    <property type="entry name" value="CHROMOSOME 16, WHOLE GENOME SHOTGUN SEQUENCE"/>
    <property type="match status" value="1"/>
</dbReference>
<gene>
    <name evidence="1" type="ORF">PSFLO_02391</name>
</gene>